<gene>
    <name evidence="3" type="ORF">EDD57_13312</name>
</gene>
<name>A0A4R2RRI2_9BACL</name>
<evidence type="ECO:0000313" key="4">
    <source>
        <dbReference type="Proteomes" id="UP000294746"/>
    </source>
</evidence>
<dbReference type="OrthoDB" id="2989081at2"/>
<dbReference type="EMBL" id="SLXV01000033">
    <property type="protein sequence ID" value="TCP65419.1"/>
    <property type="molecule type" value="Genomic_DNA"/>
</dbReference>
<keyword evidence="4" id="KW-1185">Reference proteome</keyword>
<protein>
    <recommendedName>
        <fullName evidence="5">DUF4190 domain-containing protein</fullName>
    </recommendedName>
</protein>
<keyword evidence="2" id="KW-0812">Transmembrane</keyword>
<dbReference type="AlphaFoldDB" id="A0A4R2RRI2"/>
<evidence type="ECO:0000256" key="1">
    <source>
        <dbReference type="SAM" id="MobiDB-lite"/>
    </source>
</evidence>
<evidence type="ECO:0000313" key="3">
    <source>
        <dbReference type="EMBL" id="TCP65419.1"/>
    </source>
</evidence>
<comment type="caution">
    <text evidence="3">The sequence shown here is derived from an EMBL/GenBank/DDBJ whole genome shotgun (WGS) entry which is preliminary data.</text>
</comment>
<keyword evidence="2" id="KW-1133">Transmembrane helix</keyword>
<dbReference type="RefSeq" id="WP_131849370.1">
    <property type="nucleotide sequence ID" value="NZ_SLXV01000033.1"/>
</dbReference>
<evidence type="ECO:0008006" key="5">
    <source>
        <dbReference type="Google" id="ProtNLM"/>
    </source>
</evidence>
<sequence length="135" mass="15033">MDHFENNNQSRSDQSSEQENKPNLSVHDDVEIAQEVGISPPGYSRRTERTRIERVSDEFKETKGSRTPTLAKLGIASILISIVSFFIIPFILAPIGIVLGVLALRYDDRLGWYGIGIGALVLVLTTLILPMMIYS</sequence>
<feature type="transmembrane region" description="Helical" evidence="2">
    <location>
        <begin position="110"/>
        <end position="134"/>
    </location>
</feature>
<dbReference type="Proteomes" id="UP000294746">
    <property type="component" value="Unassembled WGS sequence"/>
</dbReference>
<feature type="compositionally biased region" description="Polar residues" evidence="1">
    <location>
        <begin position="1"/>
        <end position="23"/>
    </location>
</feature>
<reference evidence="3 4" key="1">
    <citation type="submission" date="2019-03" db="EMBL/GenBank/DDBJ databases">
        <title>Genomic Encyclopedia of Type Strains, Phase IV (KMG-IV): sequencing the most valuable type-strain genomes for metagenomic binning, comparative biology and taxonomic classification.</title>
        <authorList>
            <person name="Goeker M."/>
        </authorList>
    </citation>
    <scope>NUCLEOTIDE SEQUENCE [LARGE SCALE GENOMIC DNA]</scope>
    <source>
        <strain evidence="3 4">DSM 46831</strain>
    </source>
</reference>
<evidence type="ECO:0000256" key="2">
    <source>
        <dbReference type="SAM" id="Phobius"/>
    </source>
</evidence>
<feature type="region of interest" description="Disordered" evidence="1">
    <location>
        <begin position="1"/>
        <end position="29"/>
    </location>
</feature>
<keyword evidence="2" id="KW-0472">Membrane</keyword>
<accession>A0A4R2RRI2</accession>
<organism evidence="3 4">
    <name type="scientific">Baia soyae</name>
    <dbReference type="NCBI Taxonomy" id="1544746"/>
    <lineage>
        <taxon>Bacteria</taxon>
        <taxon>Bacillati</taxon>
        <taxon>Bacillota</taxon>
        <taxon>Bacilli</taxon>
        <taxon>Bacillales</taxon>
        <taxon>Thermoactinomycetaceae</taxon>
        <taxon>Baia</taxon>
    </lineage>
</organism>
<feature type="transmembrane region" description="Helical" evidence="2">
    <location>
        <begin position="73"/>
        <end position="104"/>
    </location>
</feature>
<proteinExistence type="predicted"/>